<sequence length="79" mass="9070">MVYNPLVDLILPIIIEIHNARFSTVAASTIIVYDHFVTFDDEIELVKHHGPWEKFCSSSIATIHFVQSYSTNIFFSQVI</sequence>
<dbReference type="InterPro" id="IPR045340">
    <property type="entry name" value="DUF6533"/>
</dbReference>
<keyword evidence="3" id="KW-1185">Reference proteome</keyword>
<evidence type="ECO:0000259" key="1">
    <source>
        <dbReference type="Pfam" id="PF20151"/>
    </source>
</evidence>
<dbReference type="Proteomes" id="UP000054166">
    <property type="component" value="Unassembled WGS sequence"/>
</dbReference>
<dbReference type="Pfam" id="PF20151">
    <property type="entry name" value="DUF6533"/>
    <property type="match status" value="1"/>
</dbReference>
<proteinExistence type="predicted"/>
<feature type="domain" description="DUF6533" evidence="1">
    <location>
        <begin position="23"/>
        <end position="52"/>
    </location>
</feature>
<reference evidence="3" key="2">
    <citation type="submission" date="2015-01" db="EMBL/GenBank/DDBJ databases">
        <title>Evolutionary Origins and Diversification of the Mycorrhizal Mutualists.</title>
        <authorList>
            <consortium name="DOE Joint Genome Institute"/>
            <consortium name="Mycorrhizal Genomics Consortium"/>
            <person name="Kohler A."/>
            <person name="Kuo A."/>
            <person name="Nagy L.G."/>
            <person name="Floudas D."/>
            <person name="Copeland A."/>
            <person name="Barry K.W."/>
            <person name="Cichocki N."/>
            <person name="Veneault-Fourrey C."/>
            <person name="LaButti K."/>
            <person name="Lindquist E.A."/>
            <person name="Lipzen A."/>
            <person name="Lundell T."/>
            <person name="Morin E."/>
            <person name="Murat C."/>
            <person name="Riley R."/>
            <person name="Ohm R."/>
            <person name="Sun H."/>
            <person name="Tunlid A."/>
            <person name="Henrissat B."/>
            <person name="Grigoriev I.V."/>
            <person name="Hibbett D.S."/>
            <person name="Martin F."/>
        </authorList>
    </citation>
    <scope>NUCLEOTIDE SEQUENCE [LARGE SCALE GENOMIC DNA]</scope>
    <source>
        <strain evidence="3">F 1598</strain>
    </source>
</reference>
<evidence type="ECO:0000313" key="2">
    <source>
        <dbReference type="EMBL" id="KIM86929.1"/>
    </source>
</evidence>
<name>A0A0C3G527_PILCF</name>
<protein>
    <recommendedName>
        <fullName evidence="1">DUF6533 domain-containing protein</fullName>
    </recommendedName>
</protein>
<gene>
    <name evidence="2" type="ORF">PILCRDRAFT_292671</name>
</gene>
<dbReference type="AlphaFoldDB" id="A0A0C3G527"/>
<dbReference type="EMBL" id="KN832980">
    <property type="protein sequence ID" value="KIM86929.1"/>
    <property type="molecule type" value="Genomic_DNA"/>
</dbReference>
<accession>A0A0C3G527</accession>
<dbReference type="InParanoid" id="A0A0C3G527"/>
<organism evidence="2 3">
    <name type="scientific">Piloderma croceum (strain F 1598)</name>
    <dbReference type="NCBI Taxonomy" id="765440"/>
    <lineage>
        <taxon>Eukaryota</taxon>
        <taxon>Fungi</taxon>
        <taxon>Dikarya</taxon>
        <taxon>Basidiomycota</taxon>
        <taxon>Agaricomycotina</taxon>
        <taxon>Agaricomycetes</taxon>
        <taxon>Agaricomycetidae</taxon>
        <taxon>Atheliales</taxon>
        <taxon>Atheliaceae</taxon>
        <taxon>Piloderma</taxon>
    </lineage>
</organism>
<evidence type="ECO:0000313" key="3">
    <source>
        <dbReference type="Proteomes" id="UP000054166"/>
    </source>
</evidence>
<dbReference type="HOGENOM" id="CLU_2606847_0_0_1"/>
<reference evidence="2 3" key="1">
    <citation type="submission" date="2014-04" db="EMBL/GenBank/DDBJ databases">
        <authorList>
            <consortium name="DOE Joint Genome Institute"/>
            <person name="Kuo A."/>
            <person name="Tarkka M."/>
            <person name="Buscot F."/>
            <person name="Kohler A."/>
            <person name="Nagy L.G."/>
            <person name="Floudas D."/>
            <person name="Copeland A."/>
            <person name="Barry K.W."/>
            <person name="Cichocki N."/>
            <person name="Veneault-Fourrey C."/>
            <person name="LaButti K."/>
            <person name="Lindquist E.A."/>
            <person name="Lipzen A."/>
            <person name="Lundell T."/>
            <person name="Morin E."/>
            <person name="Murat C."/>
            <person name="Sun H."/>
            <person name="Tunlid A."/>
            <person name="Henrissat B."/>
            <person name="Grigoriev I.V."/>
            <person name="Hibbett D.S."/>
            <person name="Martin F."/>
            <person name="Nordberg H.P."/>
            <person name="Cantor M.N."/>
            <person name="Hua S.X."/>
        </authorList>
    </citation>
    <scope>NUCLEOTIDE SEQUENCE [LARGE SCALE GENOMIC DNA]</scope>
    <source>
        <strain evidence="2 3">F 1598</strain>
    </source>
</reference>
<dbReference type="OrthoDB" id="3349377at2759"/>